<evidence type="ECO:0000313" key="2">
    <source>
        <dbReference type="Proteomes" id="UP000489600"/>
    </source>
</evidence>
<dbReference type="AlphaFoldDB" id="A0A565BXR3"/>
<reference evidence="1" key="1">
    <citation type="submission" date="2019-07" db="EMBL/GenBank/DDBJ databases">
        <authorList>
            <person name="Dittberner H."/>
        </authorList>
    </citation>
    <scope>NUCLEOTIDE SEQUENCE [LARGE SCALE GENOMIC DNA]</scope>
</reference>
<dbReference type="Proteomes" id="UP000489600">
    <property type="component" value="Unassembled WGS sequence"/>
</dbReference>
<dbReference type="InterPro" id="IPR008974">
    <property type="entry name" value="TRAF-like"/>
</dbReference>
<dbReference type="PANTHER" id="PTHR46236:SF35">
    <property type="entry name" value="MATH DOMAIN-CONTAINING PROTEIN"/>
    <property type="match status" value="1"/>
</dbReference>
<dbReference type="InterPro" id="IPR050804">
    <property type="entry name" value="MCC"/>
</dbReference>
<dbReference type="SUPFAM" id="SSF49599">
    <property type="entry name" value="TRAF domain-like"/>
    <property type="match status" value="1"/>
</dbReference>
<evidence type="ECO:0000313" key="1">
    <source>
        <dbReference type="EMBL" id="VVB06146.1"/>
    </source>
</evidence>
<dbReference type="Gene3D" id="2.60.210.10">
    <property type="entry name" value="Apoptosis, Tumor Necrosis Factor Receptor Associated Protein 2, Chain A"/>
    <property type="match status" value="1"/>
</dbReference>
<organism evidence="1 2">
    <name type="scientific">Arabis nemorensis</name>
    <dbReference type="NCBI Taxonomy" id="586526"/>
    <lineage>
        <taxon>Eukaryota</taxon>
        <taxon>Viridiplantae</taxon>
        <taxon>Streptophyta</taxon>
        <taxon>Embryophyta</taxon>
        <taxon>Tracheophyta</taxon>
        <taxon>Spermatophyta</taxon>
        <taxon>Magnoliopsida</taxon>
        <taxon>eudicotyledons</taxon>
        <taxon>Gunneridae</taxon>
        <taxon>Pentapetalae</taxon>
        <taxon>rosids</taxon>
        <taxon>malvids</taxon>
        <taxon>Brassicales</taxon>
        <taxon>Brassicaceae</taxon>
        <taxon>Arabideae</taxon>
        <taxon>Arabis</taxon>
    </lineage>
</organism>
<protein>
    <recommendedName>
        <fullName evidence="3">MATH domain-containing protein</fullName>
    </recommendedName>
</protein>
<dbReference type="EMBL" id="CABITT030000005">
    <property type="protein sequence ID" value="VVB06146.1"/>
    <property type="molecule type" value="Genomic_DNA"/>
</dbReference>
<dbReference type="PANTHER" id="PTHR46236">
    <property type="entry name" value="TRAF-LIKE SUPERFAMILY PROTEIN"/>
    <property type="match status" value="1"/>
</dbReference>
<proteinExistence type="predicted"/>
<dbReference type="OrthoDB" id="1112138at2759"/>
<gene>
    <name evidence="1" type="ORF">ANE_LOCUS16590</name>
</gene>
<name>A0A565BXR3_9BRAS</name>
<sequence length="170" mass="19392">MFYDPPCHGTYAATYVFSLFRDFTGELIRLWFDQKNASLGFHAIPLTKLHVENGGFLVNDELKIVAEVKVLEVIGKLDVPKETEAATQPLKKIKLEETSPVDFVRRIFEKHPDVAFEFRLKNPLLKTAYMNVLLSLIETLCRSPLEISKDDLADAYDSLRSLKDVGFKLD</sequence>
<evidence type="ECO:0008006" key="3">
    <source>
        <dbReference type="Google" id="ProtNLM"/>
    </source>
</evidence>
<comment type="caution">
    <text evidence="1">The sequence shown here is derived from an EMBL/GenBank/DDBJ whole genome shotgun (WGS) entry which is preliminary data.</text>
</comment>
<keyword evidence="2" id="KW-1185">Reference proteome</keyword>
<accession>A0A565BXR3</accession>